<name>G0NDP5_CAEBE</name>
<reference evidence="3" key="1">
    <citation type="submission" date="2011-07" db="EMBL/GenBank/DDBJ databases">
        <authorList>
            <consortium name="Caenorhabditis brenneri Sequencing and Analysis Consortium"/>
            <person name="Wilson R.K."/>
        </authorList>
    </citation>
    <scope>NUCLEOTIDE SEQUENCE [LARGE SCALE GENOMIC DNA]</scope>
    <source>
        <strain evidence="3">PB2801</strain>
    </source>
</reference>
<dbReference type="HOGENOM" id="CLU_2388168_0_0_1"/>
<proteinExistence type="predicted"/>
<evidence type="ECO:0000313" key="3">
    <source>
        <dbReference type="Proteomes" id="UP000008068"/>
    </source>
</evidence>
<evidence type="ECO:0000313" key="2">
    <source>
        <dbReference type="EMBL" id="EGT58383.1"/>
    </source>
</evidence>
<gene>
    <name evidence="2" type="ORF">CAEBREN_14962</name>
</gene>
<organism evidence="3">
    <name type="scientific">Caenorhabditis brenneri</name>
    <name type="common">Nematode worm</name>
    <dbReference type="NCBI Taxonomy" id="135651"/>
    <lineage>
        <taxon>Eukaryota</taxon>
        <taxon>Metazoa</taxon>
        <taxon>Ecdysozoa</taxon>
        <taxon>Nematoda</taxon>
        <taxon>Chromadorea</taxon>
        <taxon>Rhabditida</taxon>
        <taxon>Rhabditina</taxon>
        <taxon>Rhabditomorpha</taxon>
        <taxon>Rhabditoidea</taxon>
        <taxon>Rhabditidae</taxon>
        <taxon>Peloderinae</taxon>
        <taxon>Caenorhabditis</taxon>
    </lineage>
</organism>
<protein>
    <submittedName>
        <fullName evidence="2">Uncharacterized protein</fullName>
    </submittedName>
</protein>
<dbReference type="InParanoid" id="G0NDP5"/>
<evidence type="ECO:0000256" key="1">
    <source>
        <dbReference type="SAM" id="MobiDB-lite"/>
    </source>
</evidence>
<dbReference type="EMBL" id="GL379868">
    <property type="protein sequence ID" value="EGT58383.1"/>
    <property type="molecule type" value="Genomic_DNA"/>
</dbReference>
<keyword evidence="3" id="KW-1185">Reference proteome</keyword>
<feature type="region of interest" description="Disordered" evidence="1">
    <location>
        <begin position="1"/>
        <end position="76"/>
    </location>
</feature>
<dbReference type="Proteomes" id="UP000008068">
    <property type="component" value="Unassembled WGS sequence"/>
</dbReference>
<dbReference type="AlphaFoldDB" id="G0NDP5"/>
<feature type="compositionally biased region" description="Low complexity" evidence="1">
    <location>
        <begin position="66"/>
        <end position="76"/>
    </location>
</feature>
<feature type="compositionally biased region" description="Acidic residues" evidence="1">
    <location>
        <begin position="1"/>
        <end position="19"/>
    </location>
</feature>
<feature type="compositionally biased region" description="Low complexity" evidence="1">
    <location>
        <begin position="21"/>
        <end position="37"/>
    </location>
</feature>
<sequence length="94" mass="10410">MDNNVEEEDVEQIVDEEPAMDNNNDNNNNNNNNNNDDFIPDQGPVYAGPYINSEEEPNVDAETSPGIDNNGNIGNEEAIQEEIADGDELYPVLQ</sequence>
<accession>G0NDP5</accession>